<accession>A0ACC2G711</accession>
<evidence type="ECO:0000313" key="2">
    <source>
        <dbReference type="Proteomes" id="UP001157502"/>
    </source>
</evidence>
<protein>
    <submittedName>
        <fullName evidence="1">Uncharacterized protein</fullName>
    </submittedName>
</protein>
<sequence length="245" mass="27062">MTWTIWKCLQSDTSLTLRRTAFMVMEEAYTELYREFLKLRSLCLKQAALLQQLTETLKRRQGEATFSGELGAMPTNAIQCTQEIPGPVPVRPEPPMVQRNIPAKQPEPPLVQIHNTATQHGVIAQSGAVGLLSGVLRQRLDRVHLDLACDGTEKKDVLKLSPFIPVDKPGGNGETVPFSALGDSKQADRFWGNDETREMFRMPSGFGSFLNSDFLRQTGGMMFMSEVALQSQSSMVVGASWSGTA</sequence>
<name>A0ACC2G711_DALPE</name>
<organism evidence="1 2">
    <name type="scientific">Dallia pectoralis</name>
    <name type="common">Alaska blackfish</name>
    <dbReference type="NCBI Taxonomy" id="75939"/>
    <lineage>
        <taxon>Eukaryota</taxon>
        <taxon>Metazoa</taxon>
        <taxon>Chordata</taxon>
        <taxon>Craniata</taxon>
        <taxon>Vertebrata</taxon>
        <taxon>Euteleostomi</taxon>
        <taxon>Actinopterygii</taxon>
        <taxon>Neopterygii</taxon>
        <taxon>Teleostei</taxon>
        <taxon>Protacanthopterygii</taxon>
        <taxon>Esociformes</taxon>
        <taxon>Umbridae</taxon>
        <taxon>Dallia</taxon>
    </lineage>
</organism>
<keyword evidence="2" id="KW-1185">Reference proteome</keyword>
<reference evidence="1" key="1">
    <citation type="submission" date="2021-05" db="EMBL/GenBank/DDBJ databases">
        <authorList>
            <person name="Pan Q."/>
            <person name="Jouanno E."/>
            <person name="Zahm M."/>
            <person name="Klopp C."/>
            <person name="Cabau C."/>
            <person name="Louis A."/>
            <person name="Berthelot C."/>
            <person name="Parey E."/>
            <person name="Roest Crollius H."/>
            <person name="Montfort J."/>
            <person name="Robinson-Rechavi M."/>
            <person name="Bouchez O."/>
            <person name="Lampietro C."/>
            <person name="Lopez Roques C."/>
            <person name="Donnadieu C."/>
            <person name="Postlethwait J."/>
            <person name="Bobe J."/>
            <person name="Dillon D."/>
            <person name="Chandos A."/>
            <person name="von Hippel F."/>
            <person name="Guiguen Y."/>
        </authorList>
    </citation>
    <scope>NUCLEOTIDE SEQUENCE</scope>
    <source>
        <strain evidence="1">YG-Jan2019</strain>
    </source>
</reference>
<dbReference type="EMBL" id="CM055743">
    <property type="protein sequence ID" value="KAJ7999533.1"/>
    <property type="molecule type" value="Genomic_DNA"/>
</dbReference>
<comment type="caution">
    <text evidence="1">The sequence shown here is derived from an EMBL/GenBank/DDBJ whole genome shotgun (WGS) entry which is preliminary data.</text>
</comment>
<dbReference type="Proteomes" id="UP001157502">
    <property type="component" value="Chromosome 16"/>
</dbReference>
<gene>
    <name evidence="1" type="ORF">DPEC_G00195410</name>
</gene>
<proteinExistence type="predicted"/>
<evidence type="ECO:0000313" key="1">
    <source>
        <dbReference type="EMBL" id="KAJ7999533.1"/>
    </source>
</evidence>